<dbReference type="EMBL" id="CP019894">
    <property type="protein sequence ID" value="ARB04798.1"/>
    <property type="molecule type" value="Genomic_DNA"/>
</dbReference>
<sequence>MNNIVSDNERFNLEFTDEELDKFKPIEDVMPQNLLNALLTHQADMENQGLMPRKLTRGKQKYPTKQLVTIRLSADVVEKFRAGGKGWQTRINEVLRQYVARLK</sequence>
<evidence type="ECO:0008006" key="3">
    <source>
        <dbReference type="Google" id="ProtNLM"/>
    </source>
</evidence>
<reference evidence="1 2" key="1">
    <citation type="submission" date="2017-03" db="EMBL/GenBank/DDBJ databases">
        <title>N. lactamica Y92-1009 whole genome sequence.</title>
        <authorList>
            <person name="Pandey A.K."/>
            <person name="Read R.C."/>
        </authorList>
    </citation>
    <scope>NUCLEOTIDE SEQUENCE [LARGE SCALE GENOMIC DNA]</scope>
    <source>
        <strain evidence="1 2">Y92-1009</strain>
    </source>
</reference>
<evidence type="ECO:0000313" key="1">
    <source>
        <dbReference type="EMBL" id="ARB04798.1"/>
    </source>
</evidence>
<evidence type="ECO:0000313" key="2">
    <source>
        <dbReference type="Proteomes" id="UP000191249"/>
    </source>
</evidence>
<dbReference type="Pfam" id="PF14384">
    <property type="entry name" value="BrnA_antitoxin"/>
    <property type="match status" value="1"/>
</dbReference>
<dbReference type="RefSeq" id="WP_003711922.1">
    <property type="nucleotide sequence ID" value="NZ_CAUJPL010000056.1"/>
</dbReference>
<proteinExistence type="predicted"/>
<protein>
    <recommendedName>
        <fullName evidence="3">Toxin-antitoxin system, antitoxin component</fullName>
    </recommendedName>
</protein>
<dbReference type="InterPro" id="IPR025528">
    <property type="entry name" value="BrnA_antitoxin"/>
</dbReference>
<organism evidence="1 2">
    <name type="scientific">Neisseria lactamica</name>
    <dbReference type="NCBI Taxonomy" id="486"/>
    <lineage>
        <taxon>Bacteria</taxon>
        <taxon>Pseudomonadati</taxon>
        <taxon>Pseudomonadota</taxon>
        <taxon>Betaproteobacteria</taxon>
        <taxon>Neisseriales</taxon>
        <taxon>Neisseriaceae</taxon>
        <taxon>Neisseria</taxon>
    </lineage>
</organism>
<dbReference type="Proteomes" id="UP000191249">
    <property type="component" value="Chromosome"/>
</dbReference>
<name>A0AAU8VJW3_NEILA</name>
<dbReference type="AlphaFoldDB" id="A0AAU8VJW3"/>
<accession>A0AAU8VJW3</accession>
<gene>
    <name evidence="1" type="ORF">B2G52_07800</name>
</gene>